<evidence type="ECO:0000256" key="1">
    <source>
        <dbReference type="ARBA" id="ARBA00022676"/>
    </source>
</evidence>
<protein>
    <recommendedName>
        <fullName evidence="4">Glycosyltransferase family 28 N-terminal domain-containing protein</fullName>
    </recommendedName>
</protein>
<keyword evidence="3" id="KW-0812">Transmembrane</keyword>
<keyword evidence="3" id="KW-0472">Membrane</keyword>
<gene>
    <name evidence="5" type="ORF">METZ01_LOCUS253362</name>
</gene>
<feature type="transmembrane region" description="Helical" evidence="3">
    <location>
        <begin position="48"/>
        <end position="66"/>
    </location>
</feature>
<dbReference type="Pfam" id="PF03033">
    <property type="entry name" value="Glyco_transf_28"/>
    <property type="match status" value="1"/>
</dbReference>
<dbReference type="PANTHER" id="PTHR21015">
    <property type="entry name" value="UDP-N-ACETYLGLUCOSAMINE--N-ACETYLMURAMYL-(PENTAPEPTIDE) PYROPHOSPHORYL-UNDECAPRENOL N-ACETYLGLUCOSAMINE TRANSFERASE 1"/>
    <property type="match status" value="1"/>
</dbReference>
<dbReference type="Gene3D" id="3.40.50.2000">
    <property type="entry name" value="Glycogen Phosphorylase B"/>
    <property type="match status" value="1"/>
</dbReference>
<accession>A0A382ILQ3</accession>
<dbReference type="GO" id="GO:0005975">
    <property type="term" value="P:carbohydrate metabolic process"/>
    <property type="evidence" value="ECO:0007669"/>
    <property type="project" value="InterPro"/>
</dbReference>
<evidence type="ECO:0000259" key="4">
    <source>
        <dbReference type="Pfam" id="PF03033"/>
    </source>
</evidence>
<dbReference type="AlphaFoldDB" id="A0A382ILQ3"/>
<evidence type="ECO:0000313" key="5">
    <source>
        <dbReference type="EMBL" id="SVC00508.1"/>
    </source>
</evidence>
<dbReference type="SUPFAM" id="SSF53756">
    <property type="entry name" value="UDP-Glycosyltransferase/glycogen phosphorylase"/>
    <property type="match status" value="1"/>
</dbReference>
<dbReference type="PANTHER" id="PTHR21015:SF22">
    <property type="entry name" value="GLYCOSYLTRANSFERASE"/>
    <property type="match status" value="1"/>
</dbReference>
<keyword evidence="1" id="KW-0328">Glycosyltransferase</keyword>
<name>A0A382ILQ3_9ZZZZ</name>
<dbReference type="GO" id="GO:0016758">
    <property type="term" value="F:hexosyltransferase activity"/>
    <property type="evidence" value="ECO:0007669"/>
    <property type="project" value="InterPro"/>
</dbReference>
<feature type="transmembrane region" description="Helical" evidence="3">
    <location>
        <begin position="72"/>
        <end position="98"/>
    </location>
</feature>
<dbReference type="EMBL" id="UINC01068135">
    <property type="protein sequence ID" value="SVC00508.1"/>
    <property type="molecule type" value="Genomic_DNA"/>
</dbReference>
<evidence type="ECO:0000256" key="3">
    <source>
        <dbReference type="SAM" id="Phobius"/>
    </source>
</evidence>
<feature type="domain" description="Glycosyltransferase family 28 N-terminal" evidence="4">
    <location>
        <begin position="2"/>
        <end position="119"/>
    </location>
</feature>
<keyword evidence="3" id="KW-1133">Transmembrane helix</keyword>
<feature type="non-terminal residue" evidence="5">
    <location>
        <position position="219"/>
    </location>
</feature>
<sequence length="219" mass="24950">MKHFFDKGYKVLLVTDKRGNNFLNKYSKFKSFVLTTGTPTNKNIIKKILSLFVIFYSLLKSAAILRKEKADLIIGFGGYVSFPISIISKFFNLPLVLYENNLILGRTNKYLLPYAKKILLAKIIKENFPEKYKGKICEVGPILNKNIINCSNFKKNNNKENFSILILGGSQGAEIFGKVVPSVIKMIKNEGYAIEINQQCIKNQKGSIIDYYNKNNIKN</sequence>
<proteinExistence type="predicted"/>
<dbReference type="InterPro" id="IPR004276">
    <property type="entry name" value="GlycoTrans_28_N"/>
</dbReference>
<organism evidence="5">
    <name type="scientific">marine metagenome</name>
    <dbReference type="NCBI Taxonomy" id="408172"/>
    <lineage>
        <taxon>unclassified sequences</taxon>
        <taxon>metagenomes</taxon>
        <taxon>ecological metagenomes</taxon>
    </lineage>
</organism>
<dbReference type="CDD" id="cd03785">
    <property type="entry name" value="GT28_MurG"/>
    <property type="match status" value="1"/>
</dbReference>
<keyword evidence="2" id="KW-0808">Transferase</keyword>
<evidence type="ECO:0000256" key="2">
    <source>
        <dbReference type="ARBA" id="ARBA00022679"/>
    </source>
</evidence>
<reference evidence="5" key="1">
    <citation type="submission" date="2018-05" db="EMBL/GenBank/DDBJ databases">
        <authorList>
            <person name="Lanie J.A."/>
            <person name="Ng W.-L."/>
            <person name="Kazmierczak K.M."/>
            <person name="Andrzejewski T.M."/>
            <person name="Davidsen T.M."/>
            <person name="Wayne K.J."/>
            <person name="Tettelin H."/>
            <person name="Glass J.I."/>
            <person name="Rusch D."/>
            <person name="Podicherti R."/>
            <person name="Tsui H.-C.T."/>
            <person name="Winkler M.E."/>
        </authorList>
    </citation>
    <scope>NUCLEOTIDE SEQUENCE</scope>
</reference>